<dbReference type="RefSeq" id="WP_071894112.1">
    <property type="nucleotide sequence ID" value="NZ_CP018135.1"/>
</dbReference>
<dbReference type="AlphaFoldDB" id="A0A1L2ZNL4"/>
<dbReference type="InterPro" id="IPR036291">
    <property type="entry name" value="NAD(P)-bd_dom_sf"/>
</dbReference>
<gene>
    <name evidence="3" type="ORF">BHE16_05915</name>
</gene>
<keyword evidence="1" id="KW-0560">Oxidoreductase</keyword>
<name>A0A1L2ZNL4_9MICC</name>
<evidence type="ECO:0000256" key="1">
    <source>
        <dbReference type="ARBA" id="ARBA00023002"/>
    </source>
</evidence>
<evidence type="ECO:0000313" key="4">
    <source>
        <dbReference type="Proteomes" id="UP000183530"/>
    </source>
</evidence>
<dbReference type="GO" id="GO:0008823">
    <property type="term" value="F:cupric reductase (NADH) activity"/>
    <property type="evidence" value="ECO:0007669"/>
    <property type="project" value="TreeGrafter"/>
</dbReference>
<evidence type="ECO:0000313" key="3">
    <source>
        <dbReference type="EMBL" id="APF40631.1"/>
    </source>
</evidence>
<protein>
    <submittedName>
        <fullName evidence="3">NADP oxidoreductase</fullName>
    </submittedName>
</protein>
<reference evidence="3 4" key="1">
    <citation type="submission" date="2016-11" db="EMBL/GenBank/DDBJ databases">
        <title>Genome sequencing of Zhihengliuella aestuarii B18 antagonistic to Plasmodiophora brassicae.</title>
        <authorList>
            <person name="Luo Y."/>
        </authorList>
    </citation>
    <scope>NUCLEOTIDE SEQUENCE [LARGE SCALE GENOMIC DNA]</scope>
    <source>
        <strain evidence="3 4">B18</strain>
    </source>
</reference>
<dbReference type="GO" id="GO:0052851">
    <property type="term" value="F:ferric-chelate reductase (NADPH) activity"/>
    <property type="evidence" value="ECO:0007669"/>
    <property type="project" value="TreeGrafter"/>
</dbReference>
<dbReference type="OrthoDB" id="1523398at2"/>
<dbReference type="InterPro" id="IPR028939">
    <property type="entry name" value="P5C_Rdtase_cat_N"/>
</dbReference>
<dbReference type="Gene3D" id="3.40.50.720">
    <property type="entry name" value="NAD(P)-binding Rossmann-like Domain"/>
    <property type="match status" value="1"/>
</dbReference>
<accession>A0A1L2ZNL4</accession>
<dbReference type="GO" id="GO:0005886">
    <property type="term" value="C:plasma membrane"/>
    <property type="evidence" value="ECO:0007669"/>
    <property type="project" value="TreeGrafter"/>
</dbReference>
<dbReference type="Pfam" id="PF03807">
    <property type="entry name" value="F420_oxidored"/>
    <property type="match status" value="1"/>
</dbReference>
<dbReference type="PANTHER" id="PTHR14239:SF0">
    <property type="entry name" value="F420-DEPENDENT NADP REDUCTASE"/>
    <property type="match status" value="1"/>
</dbReference>
<evidence type="ECO:0000259" key="2">
    <source>
        <dbReference type="Pfam" id="PF03807"/>
    </source>
</evidence>
<dbReference type="KEGG" id="nae:BHE16_05915"/>
<dbReference type="Proteomes" id="UP000183530">
    <property type="component" value="Chromosome"/>
</dbReference>
<dbReference type="InterPro" id="IPR051267">
    <property type="entry name" value="STEAP_metalloreductase"/>
</dbReference>
<dbReference type="EMBL" id="CP018135">
    <property type="protein sequence ID" value="APF40631.1"/>
    <property type="molecule type" value="Genomic_DNA"/>
</dbReference>
<organism evidence="3 4">
    <name type="scientific">Neomicrococcus aestuarii</name>
    <dbReference type="NCBI Taxonomy" id="556325"/>
    <lineage>
        <taxon>Bacteria</taxon>
        <taxon>Bacillati</taxon>
        <taxon>Actinomycetota</taxon>
        <taxon>Actinomycetes</taxon>
        <taxon>Micrococcales</taxon>
        <taxon>Micrococcaceae</taxon>
        <taxon>Neomicrococcus</taxon>
    </lineage>
</organism>
<keyword evidence="4" id="KW-1185">Reference proteome</keyword>
<dbReference type="PANTHER" id="PTHR14239">
    <property type="entry name" value="DUDULIN-RELATED"/>
    <property type="match status" value="1"/>
</dbReference>
<sequence length="221" mass="22960">MTVEDQQPLATLGILGAGRVGSAIAKRAAESGIDVKVATAKDPREISLILEFMAPGAKAVTAAEASAQDVVILAVPLHKYEDVDPASAAGKIVVDAMNYWAPTDGTVDKFENDSRTSSEVVQSHFSESRVVKAFNHIGYHEFASDGRPAGDPDRRALAVAGDDAAGKAAVMQILEVMGYDAADIGPLSAGVILEPGTRIFSGRQSLDSLVAIVAEESVLAG</sequence>
<proteinExistence type="predicted"/>
<dbReference type="STRING" id="556325.BHE16_05915"/>
<dbReference type="SUPFAM" id="SSF51735">
    <property type="entry name" value="NAD(P)-binding Rossmann-fold domains"/>
    <property type="match status" value="1"/>
</dbReference>
<dbReference type="GO" id="GO:0015677">
    <property type="term" value="P:copper ion import"/>
    <property type="evidence" value="ECO:0007669"/>
    <property type="project" value="TreeGrafter"/>
</dbReference>
<feature type="domain" description="Pyrroline-5-carboxylate reductase catalytic N-terminal" evidence="2">
    <location>
        <begin position="12"/>
        <end position="99"/>
    </location>
</feature>